<dbReference type="AlphaFoldDB" id="A0A426X204"/>
<evidence type="ECO:0000313" key="3">
    <source>
        <dbReference type="Proteomes" id="UP000287651"/>
    </source>
</evidence>
<accession>A0A426X204</accession>
<protein>
    <submittedName>
        <fullName evidence="2">Uncharacterized protein</fullName>
    </submittedName>
</protein>
<sequence length="66" mass="7579">MGGSVPHRLSHPRRDLHLNDNGGEDSPLDLACVKFEEIFCLRMNRRRTMPSVVQIRQYVQIGGNFI</sequence>
<evidence type="ECO:0000313" key="2">
    <source>
        <dbReference type="EMBL" id="RRT33480.1"/>
    </source>
</evidence>
<name>A0A426X204_ENSVE</name>
<organism evidence="2 3">
    <name type="scientific">Ensete ventricosum</name>
    <name type="common">Abyssinian banana</name>
    <name type="synonym">Musa ensete</name>
    <dbReference type="NCBI Taxonomy" id="4639"/>
    <lineage>
        <taxon>Eukaryota</taxon>
        <taxon>Viridiplantae</taxon>
        <taxon>Streptophyta</taxon>
        <taxon>Embryophyta</taxon>
        <taxon>Tracheophyta</taxon>
        <taxon>Spermatophyta</taxon>
        <taxon>Magnoliopsida</taxon>
        <taxon>Liliopsida</taxon>
        <taxon>Zingiberales</taxon>
        <taxon>Musaceae</taxon>
        <taxon>Ensete</taxon>
    </lineage>
</organism>
<dbReference type="EMBL" id="AMZH03028893">
    <property type="protein sequence ID" value="RRT33480.1"/>
    <property type="molecule type" value="Genomic_DNA"/>
</dbReference>
<gene>
    <name evidence="2" type="ORF">B296_00048321</name>
</gene>
<dbReference type="Proteomes" id="UP000287651">
    <property type="component" value="Unassembled WGS sequence"/>
</dbReference>
<proteinExistence type="predicted"/>
<comment type="caution">
    <text evidence="2">The sequence shown here is derived from an EMBL/GenBank/DDBJ whole genome shotgun (WGS) entry which is preliminary data.</text>
</comment>
<reference evidence="2 3" key="1">
    <citation type="journal article" date="2014" name="Agronomy (Basel)">
        <title>A Draft Genome Sequence for Ensete ventricosum, the Drought-Tolerant Tree Against Hunger.</title>
        <authorList>
            <person name="Harrison J."/>
            <person name="Moore K.A."/>
            <person name="Paszkiewicz K."/>
            <person name="Jones T."/>
            <person name="Grant M."/>
            <person name="Ambacheew D."/>
            <person name="Muzemil S."/>
            <person name="Studholme D.J."/>
        </authorList>
    </citation>
    <scope>NUCLEOTIDE SEQUENCE [LARGE SCALE GENOMIC DNA]</scope>
</reference>
<feature type="region of interest" description="Disordered" evidence="1">
    <location>
        <begin position="1"/>
        <end position="27"/>
    </location>
</feature>
<evidence type="ECO:0000256" key="1">
    <source>
        <dbReference type="SAM" id="MobiDB-lite"/>
    </source>
</evidence>